<evidence type="ECO:0000259" key="9">
    <source>
        <dbReference type="Pfam" id="PF02223"/>
    </source>
</evidence>
<dbReference type="KEGG" id="ock:EXM22_06535"/>
<keyword evidence="4 8" id="KW-0547">Nucleotide-binding</keyword>
<gene>
    <name evidence="8 10" type="primary">tmk</name>
    <name evidence="10" type="ORF">EXM22_06535</name>
</gene>
<keyword evidence="3 8" id="KW-0545">Nucleotide biosynthesis</keyword>
<accession>A0A5C1QNB0</accession>
<dbReference type="Pfam" id="PF02223">
    <property type="entry name" value="Thymidylate_kin"/>
    <property type="match status" value="1"/>
</dbReference>
<organism evidence="10 11">
    <name type="scientific">Oceanispirochaeta crateris</name>
    <dbReference type="NCBI Taxonomy" id="2518645"/>
    <lineage>
        <taxon>Bacteria</taxon>
        <taxon>Pseudomonadati</taxon>
        <taxon>Spirochaetota</taxon>
        <taxon>Spirochaetia</taxon>
        <taxon>Spirochaetales</taxon>
        <taxon>Spirochaetaceae</taxon>
        <taxon>Oceanispirochaeta</taxon>
    </lineage>
</organism>
<dbReference type="RefSeq" id="WP_149485742.1">
    <property type="nucleotide sequence ID" value="NZ_CP036150.1"/>
</dbReference>
<dbReference type="OrthoDB" id="9774907at2"/>
<dbReference type="AlphaFoldDB" id="A0A5C1QNB0"/>
<evidence type="ECO:0000313" key="10">
    <source>
        <dbReference type="EMBL" id="QEN07662.1"/>
    </source>
</evidence>
<dbReference type="PANTHER" id="PTHR10344">
    <property type="entry name" value="THYMIDYLATE KINASE"/>
    <property type="match status" value="1"/>
</dbReference>
<dbReference type="GO" id="GO:0004798">
    <property type="term" value="F:dTMP kinase activity"/>
    <property type="evidence" value="ECO:0007669"/>
    <property type="project" value="UniProtKB-UniRule"/>
</dbReference>
<comment type="similarity">
    <text evidence="1 8">Belongs to the thymidylate kinase family.</text>
</comment>
<dbReference type="SUPFAM" id="SSF52540">
    <property type="entry name" value="P-loop containing nucleoside triphosphate hydrolases"/>
    <property type="match status" value="1"/>
</dbReference>
<evidence type="ECO:0000256" key="2">
    <source>
        <dbReference type="ARBA" id="ARBA00022679"/>
    </source>
</evidence>
<comment type="function">
    <text evidence="8">Phosphorylation of dTMP to form dTDP in both de novo and salvage pathways of dTTP synthesis.</text>
</comment>
<evidence type="ECO:0000256" key="3">
    <source>
        <dbReference type="ARBA" id="ARBA00022727"/>
    </source>
</evidence>
<evidence type="ECO:0000256" key="1">
    <source>
        <dbReference type="ARBA" id="ARBA00009776"/>
    </source>
</evidence>
<evidence type="ECO:0000256" key="7">
    <source>
        <dbReference type="ARBA" id="ARBA00048743"/>
    </source>
</evidence>
<dbReference type="NCBIfam" id="TIGR00041">
    <property type="entry name" value="DTMP_kinase"/>
    <property type="match status" value="1"/>
</dbReference>
<dbReference type="GO" id="GO:0006227">
    <property type="term" value="P:dUDP biosynthetic process"/>
    <property type="evidence" value="ECO:0007669"/>
    <property type="project" value="TreeGrafter"/>
</dbReference>
<keyword evidence="6 8" id="KW-0067">ATP-binding</keyword>
<sequence length="198" mass="22773">MSLWDKFVVLEGLDGSGTTTQLNRLSSYCLENGIDSIRTFEPSDGFIGLAARAVLEKREKVDPLTLAQLFAADRREHVKMMKEQLENGKWVFCDRYLFSSLAYQSLHLDFETVLDLNKEFPLPGYCIYLECSVETSSSRRDKRESIDLFEKEALQKQVMSLYERAFTTFYPEGKGFYKINGETGADEVFQEIIKVLNL</sequence>
<dbReference type="EMBL" id="CP036150">
    <property type="protein sequence ID" value="QEN07662.1"/>
    <property type="molecule type" value="Genomic_DNA"/>
</dbReference>
<dbReference type="InterPro" id="IPR018094">
    <property type="entry name" value="Thymidylate_kinase"/>
</dbReference>
<comment type="caution">
    <text evidence="8">Lacks conserved residue(s) required for the propagation of feature annotation.</text>
</comment>
<feature type="domain" description="Thymidylate kinase-like" evidence="9">
    <location>
        <begin position="10"/>
        <end position="192"/>
    </location>
</feature>
<dbReference type="GO" id="GO:0005524">
    <property type="term" value="F:ATP binding"/>
    <property type="evidence" value="ECO:0007669"/>
    <property type="project" value="UniProtKB-UniRule"/>
</dbReference>
<dbReference type="Gene3D" id="3.40.50.300">
    <property type="entry name" value="P-loop containing nucleotide triphosphate hydrolases"/>
    <property type="match status" value="1"/>
</dbReference>
<dbReference type="PANTHER" id="PTHR10344:SF4">
    <property type="entry name" value="UMP-CMP KINASE 2, MITOCHONDRIAL"/>
    <property type="match status" value="1"/>
</dbReference>
<evidence type="ECO:0000256" key="6">
    <source>
        <dbReference type="ARBA" id="ARBA00022840"/>
    </source>
</evidence>
<keyword evidence="11" id="KW-1185">Reference proteome</keyword>
<dbReference type="HAMAP" id="MF_00165">
    <property type="entry name" value="Thymidylate_kinase"/>
    <property type="match status" value="1"/>
</dbReference>
<dbReference type="InterPro" id="IPR039430">
    <property type="entry name" value="Thymidylate_kin-like_dom"/>
</dbReference>
<evidence type="ECO:0000256" key="5">
    <source>
        <dbReference type="ARBA" id="ARBA00022777"/>
    </source>
</evidence>
<evidence type="ECO:0000256" key="8">
    <source>
        <dbReference type="HAMAP-Rule" id="MF_00165"/>
    </source>
</evidence>
<name>A0A5C1QNB0_9SPIO</name>
<dbReference type="CDD" id="cd01672">
    <property type="entry name" value="TMPK"/>
    <property type="match status" value="1"/>
</dbReference>
<reference evidence="10 11" key="1">
    <citation type="submission" date="2019-02" db="EMBL/GenBank/DDBJ databases">
        <title>Complete Genome Sequence and Methylome Analysis of free living Spirochaetas.</title>
        <authorList>
            <person name="Fomenkov A."/>
            <person name="Dubinina G."/>
            <person name="Leshcheva N."/>
            <person name="Mikheeva N."/>
            <person name="Grabovich M."/>
            <person name="Vincze T."/>
            <person name="Roberts R.J."/>
        </authorList>
    </citation>
    <scope>NUCLEOTIDE SEQUENCE [LARGE SCALE GENOMIC DNA]</scope>
    <source>
        <strain evidence="10 11">K2</strain>
    </source>
</reference>
<keyword evidence="2 8" id="KW-0808">Transferase</keyword>
<evidence type="ECO:0000313" key="11">
    <source>
        <dbReference type="Proteomes" id="UP000324209"/>
    </source>
</evidence>
<dbReference type="InterPro" id="IPR027417">
    <property type="entry name" value="P-loop_NTPase"/>
</dbReference>
<dbReference type="GO" id="GO:0005737">
    <property type="term" value="C:cytoplasm"/>
    <property type="evidence" value="ECO:0007669"/>
    <property type="project" value="TreeGrafter"/>
</dbReference>
<protein>
    <recommendedName>
        <fullName evidence="8">Thymidylate kinase</fullName>
        <ecNumber evidence="8">2.7.4.9</ecNumber>
    </recommendedName>
    <alternativeName>
        <fullName evidence="8">dTMP kinase</fullName>
    </alternativeName>
</protein>
<dbReference type="GO" id="GO:0006235">
    <property type="term" value="P:dTTP biosynthetic process"/>
    <property type="evidence" value="ECO:0007669"/>
    <property type="project" value="UniProtKB-UniRule"/>
</dbReference>
<keyword evidence="5 8" id="KW-0418">Kinase</keyword>
<proteinExistence type="inferred from homology"/>
<dbReference type="EC" id="2.7.4.9" evidence="8"/>
<dbReference type="GO" id="GO:0006233">
    <property type="term" value="P:dTDP biosynthetic process"/>
    <property type="evidence" value="ECO:0007669"/>
    <property type="project" value="InterPro"/>
</dbReference>
<dbReference type="Proteomes" id="UP000324209">
    <property type="component" value="Chromosome"/>
</dbReference>
<evidence type="ECO:0000256" key="4">
    <source>
        <dbReference type="ARBA" id="ARBA00022741"/>
    </source>
</evidence>
<comment type="catalytic activity">
    <reaction evidence="7 8">
        <text>dTMP + ATP = dTDP + ADP</text>
        <dbReference type="Rhea" id="RHEA:13517"/>
        <dbReference type="ChEBI" id="CHEBI:30616"/>
        <dbReference type="ChEBI" id="CHEBI:58369"/>
        <dbReference type="ChEBI" id="CHEBI:63528"/>
        <dbReference type="ChEBI" id="CHEBI:456216"/>
        <dbReference type="EC" id="2.7.4.9"/>
    </reaction>
</comment>